<evidence type="ECO:0000313" key="2">
    <source>
        <dbReference type="Proteomes" id="UP000092445"/>
    </source>
</evidence>
<dbReference type="VEuPathDB" id="VectorBase:GPAI042959"/>
<organism evidence="1 2">
    <name type="scientific">Glossina pallidipes</name>
    <name type="common">Tsetse fly</name>
    <dbReference type="NCBI Taxonomy" id="7398"/>
    <lineage>
        <taxon>Eukaryota</taxon>
        <taxon>Metazoa</taxon>
        <taxon>Ecdysozoa</taxon>
        <taxon>Arthropoda</taxon>
        <taxon>Hexapoda</taxon>
        <taxon>Insecta</taxon>
        <taxon>Pterygota</taxon>
        <taxon>Neoptera</taxon>
        <taxon>Endopterygota</taxon>
        <taxon>Diptera</taxon>
        <taxon>Brachycera</taxon>
        <taxon>Muscomorpha</taxon>
        <taxon>Hippoboscoidea</taxon>
        <taxon>Glossinidae</taxon>
        <taxon>Glossina</taxon>
    </lineage>
</organism>
<dbReference type="Proteomes" id="UP000092445">
    <property type="component" value="Unassembled WGS sequence"/>
</dbReference>
<proteinExistence type="predicted"/>
<reference evidence="1" key="2">
    <citation type="submission" date="2020-05" db="UniProtKB">
        <authorList>
            <consortium name="EnsemblMetazoa"/>
        </authorList>
    </citation>
    <scope>IDENTIFICATION</scope>
    <source>
        <strain evidence="1">IAEA</strain>
    </source>
</reference>
<protein>
    <submittedName>
        <fullName evidence="1">Uncharacterized protein</fullName>
    </submittedName>
</protein>
<name>A0A1B0AE88_GLOPL</name>
<keyword evidence="2" id="KW-1185">Reference proteome</keyword>
<sequence length="90" mass="10181">MIDIRMRILRHLLHVHMILPGPYVVSFQSKEHMSSFVINKRAVNVKSLNIFGSSICLQCNSTVPGYQLDTPRADDYVIPVGPESLKQDLT</sequence>
<reference evidence="2" key="1">
    <citation type="submission" date="2014-03" db="EMBL/GenBank/DDBJ databases">
        <authorList>
            <person name="Aksoy S."/>
            <person name="Warren W."/>
            <person name="Wilson R.K."/>
        </authorList>
    </citation>
    <scope>NUCLEOTIDE SEQUENCE [LARGE SCALE GENOMIC DNA]</scope>
    <source>
        <strain evidence="2">IAEA</strain>
    </source>
</reference>
<dbReference type="AlphaFoldDB" id="A0A1B0AE88"/>
<evidence type="ECO:0000313" key="1">
    <source>
        <dbReference type="EnsemblMetazoa" id="GPAI042959-PA"/>
    </source>
</evidence>
<dbReference type="EnsemblMetazoa" id="GPAI042959-RA">
    <property type="protein sequence ID" value="GPAI042959-PA"/>
    <property type="gene ID" value="GPAI042959"/>
</dbReference>
<accession>A0A1B0AE88</accession>